<evidence type="ECO:0000256" key="1">
    <source>
        <dbReference type="ARBA" id="ARBA00001977"/>
    </source>
</evidence>
<evidence type="ECO:0000256" key="6">
    <source>
        <dbReference type="ARBA" id="ARBA00022517"/>
    </source>
</evidence>
<evidence type="ECO:0000256" key="4">
    <source>
        <dbReference type="ARBA" id="ARBA00011339"/>
    </source>
</evidence>
<reference evidence="11" key="1">
    <citation type="journal article" date="2020" name="Stud. Mycol.">
        <title>101 Dothideomycetes genomes: a test case for predicting lifestyles and emergence of pathogens.</title>
        <authorList>
            <person name="Haridas S."/>
            <person name="Albert R."/>
            <person name="Binder M."/>
            <person name="Bloem J."/>
            <person name="Labutti K."/>
            <person name="Salamov A."/>
            <person name="Andreopoulos B."/>
            <person name="Baker S."/>
            <person name="Barry K."/>
            <person name="Bills G."/>
            <person name="Bluhm B."/>
            <person name="Cannon C."/>
            <person name="Castanera R."/>
            <person name="Culley D."/>
            <person name="Daum C."/>
            <person name="Ezra D."/>
            <person name="Gonzalez J."/>
            <person name="Henrissat B."/>
            <person name="Kuo A."/>
            <person name="Liang C."/>
            <person name="Lipzen A."/>
            <person name="Lutzoni F."/>
            <person name="Magnuson J."/>
            <person name="Mondo S."/>
            <person name="Nolan M."/>
            <person name="Ohm R."/>
            <person name="Pangilinan J."/>
            <person name="Park H.-J."/>
            <person name="Ramirez L."/>
            <person name="Alfaro M."/>
            <person name="Sun H."/>
            <person name="Tritt A."/>
            <person name="Yoshinaga Y."/>
            <person name="Zwiers L.-H."/>
            <person name="Turgeon B."/>
            <person name="Goodwin S."/>
            <person name="Spatafora J."/>
            <person name="Crous P."/>
            <person name="Grigoriev I."/>
        </authorList>
    </citation>
    <scope>NUCLEOTIDE SEQUENCE</scope>
    <source>
        <strain evidence="11">CBS 121410</strain>
    </source>
</reference>
<organism evidence="11 12">
    <name type="scientific">Saccharata proteae CBS 121410</name>
    <dbReference type="NCBI Taxonomy" id="1314787"/>
    <lineage>
        <taxon>Eukaryota</taxon>
        <taxon>Fungi</taxon>
        <taxon>Dikarya</taxon>
        <taxon>Ascomycota</taxon>
        <taxon>Pezizomycotina</taxon>
        <taxon>Dothideomycetes</taxon>
        <taxon>Dothideomycetes incertae sedis</taxon>
        <taxon>Botryosphaeriales</taxon>
        <taxon>Saccharataceae</taxon>
        <taxon>Saccharata</taxon>
    </lineage>
</organism>
<evidence type="ECO:0000256" key="8">
    <source>
        <dbReference type="ARBA" id="ARBA00023054"/>
    </source>
</evidence>
<dbReference type="PANTHER" id="PTHR28028:SF1">
    <property type="entry name" value="60S RIBOSOMAL SUBUNIT ASSEMBLY_EXPORT PROTEIN LOC1"/>
    <property type="match status" value="1"/>
</dbReference>
<feature type="compositionally biased region" description="Basic residues" evidence="10">
    <location>
        <begin position="50"/>
        <end position="61"/>
    </location>
</feature>
<feature type="region of interest" description="Disordered" evidence="10">
    <location>
        <begin position="120"/>
        <end position="188"/>
    </location>
</feature>
<feature type="region of interest" description="Disordered" evidence="10">
    <location>
        <begin position="1"/>
        <end position="61"/>
    </location>
</feature>
<dbReference type="PANTHER" id="PTHR28028">
    <property type="entry name" value="60S RIBOSOMAL SUBUNIT ASSEMBLY/EXPORT PROTEIN LOC1"/>
    <property type="match status" value="1"/>
</dbReference>
<name>A0A9P4HTR4_9PEZI</name>
<comment type="similarity">
    <text evidence="3">Belongs to the LOC1 family.</text>
</comment>
<dbReference type="GO" id="GO:0051028">
    <property type="term" value="P:mRNA transport"/>
    <property type="evidence" value="ECO:0007669"/>
    <property type="project" value="UniProtKB-KW"/>
</dbReference>
<sequence>MAPVKPTKTTKPKSGADKSKPGSLVGKGAKSTKSAKPKSSTHNPSGTVKAKSKTGLKKKKRVYSEKELGIQKLNTIVPAGVQKPKGKKKGKVFVDDQESMMTILAMVNADKEGQIESKMMKQRQMEEIREARKKEAEARQDHKKAKLEETKNSLKKQRKRKSDTSAPEKEASPETKKAAKPKKRVSFG</sequence>
<evidence type="ECO:0000313" key="12">
    <source>
        <dbReference type="Proteomes" id="UP000799776"/>
    </source>
</evidence>
<keyword evidence="9" id="KW-0539">Nucleus</keyword>
<keyword evidence="5" id="KW-0813">Transport</keyword>
<feature type="compositionally biased region" description="Low complexity" evidence="10">
    <location>
        <begin position="26"/>
        <end position="41"/>
    </location>
</feature>
<dbReference type="Proteomes" id="UP000799776">
    <property type="component" value="Unassembled WGS sequence"/>
</dbReference>
<dbReference type="AlphaFoldDB" id="A0A9P4HTR4"/>
<evidence type="ECO:0000256" key="7">
    <source>
        <dbReference type="ARBA" id="ARBA00022816"/>
    </source>
</evidence>
<accession>A0A9P4HTR4</accession>
<proteinExistence type="inferred from homology"/>
<keyword evidence="12" id="KW-1185">Reference proteome</keyword>
<dbReference type="GO" id="GO:0008298">
    <property type="term" value="P:intracellular mRNA localization"/>
    <property type="evidence" value="ECO:0007669"/>
    <property type="project" value="TreeGrafter"/>
</dbReference>
<dbReference type="GO" id="GO:0042273">
    <property type="term" value="P:ribosomal large subunit biogenesis"/>
    <property type="evidence" value="ECO:0007669"/>
    <property type="project" value="InterPro"/>
</dbReference>
<feature type="compositionally biased region" description="Basic and acidic residues" evidence="10">
    <location>
        <begin position="120"/>
        <end position="152"/>
    </location>
</feature>
<protein>
    <recommendedName>
        <fullName evidence="13">60S ribosomal subunit assembly/export protein LOC1</fullName>
    </recommendedName>
</protein>
<keyword evidence="8" id="KW-0175">Coiled coil</keyword>
<dbReference type="GO" id="GO:0030687">
    <property type="term" value="C:preribosome, large subunit precursor"/>
    <property type="evidence" value="ECO:0007669"/>
    <property type="project" value="TreeGrafter"/>
</dbReference>
<dbReference type="InterPro" id="IPR037650">
    <property type="entry name" value="Loc1"/>
</dbReference>
<gene>
    <name evidence="11" type="ORF">K490DRAFT_67359</name>
</gene>
<comment type="caution">
    <text evidence="11">The sequence shown here is derived from an EMBL/GenBank/DDBJ whole genome shotgun (WGS) entry which is preliminary data.</text>
</comment>
<keyword evidence="7" id="KW-0509">mRNA transport</keyword>
<dbReference type="OrthoDB" id="1743802at2759"/>
<dbReference type="GO" id="GO:0003729">
    <property type="term" value="F:mRNA binding"/>
    <property type="evidence" value="ECO:0007669"/>
    <property type="project" value="InterPro"/>
</dbReference>
<evidence type="ECO:0000256" key="10">
    <source>
        <dbReference type="SAM" id="MobiDB-lite"/>
    </source>
</evidence>
<comment type="subunit">
    <text evidence="4">Component of the 66S pre-ribosomal particle.</text>
</comment>
<dbReference type="GO" id="GO:0005730">
    <property type="term" value="C:nucleolus"/>
    <property type="evidence" value="ECO:0007669"/>
    <property type="project" value="UniProtKB-SubCell"/>
</dbReference>
<dbReference type="EMBL" id="ML978728">
    <property type="protein sequence ID" value="KAF2085763.1"/>
    <property type="molecule type" value="Genomic_DNA"/>
</dbReference>
<feature type="compositionally biased region" description="Basic and acidic residues" evidence="10">
    <location>
        <begin position="162"/>
        <end position="177"/>
    </location>
</feature>
<evidence type="ECO:0000256" key="3">
    <source>
        <dbReference type="ARBA" id="ARBA00008132"/>
    </source>
</evidence>
<evidence type="ECO:0008006" key="13">
    <source>
        <dbReference type="Google" id="ProtNLM"/>
    </source>
</evidence>
<evidence type="ECO:0000256" key="9">
    <source>
        <dbReference type="ARBA" id="ARBA00023242"/>
    </source>
</evidence>
<feature type="compositionally biased region" description="Low complexity" evidence="10">
    <location>
        <begin position="1"/>
        <end position="13"/>
    </location>
</feature>
<keyword evidence="6" id="KW-0690">Ribosome biogenesis</keyword>
<comment type="function">
    <text evidence="1">Required for efficient assembly and nuclear export of the 60S ribosomal subunit.</text>
</comment>
<evidence type="ECO:0000256" key="2">
    <source>
        <dbReference type="ARBA" id="ARBA00004604"/>
    </source>
</evidence>
<comment type="subcellular location">
    <subcellularLocation>
        <location evidence="2">Nucleus</location>
        <location evidence="2">Nucleolus</location>
    </subcellularLocation>
</comment>
<evidence type="ECO:0000256" key="5">
    <source>
        <dbReference type="ARBA" id="ARBA00022448"/>
    </source>
</evidence>
<feature type="compositionally biased region" description="Basic residues" evidence="10">
    <location>
        <begin position="178"/>
        <end position="188"/>
    </location>
</feature>
<evidence type="ECO:0000313" key="11">
    <source>
        <dbReference type="EMBL" id="KAF2085763.1"/>
    </source>
</evidence>